<dbReference type="EMBL" id="LXQA010715418">
    <property type="protein sequence ID" value="MCI67363.1"/>
    <property type="molecule type" value="Genomic_DNA"/>
</dbReference>
<comment type="caution">
    <text evidence="1">The sequence shown here is derived from an EMBL/GenBank/DDBJ whole genome shotgun (WGS) entry which is preliminary data.</text>
</comment>
<organism evidence="1 2">
    <name type="scientific">Trifolium medium</name>
    <dbReference type="NCBI Taxonomy" id="97028"/>
    <lineage>
        <taxon>Eukaryota</taxon>
        <taxon>Viridiplantae</taxon>
        <taxon>Streptophyta</taxon>
        <taxon>Embryophyta</taxon>
        <taxon>Tracheophyta</taxon>
        <taxon>Spermatophyta</taxon>
        <taxon>Magnoliopsida</taxon>
        <taxon>eudicotyledons</taxon>
        <taxon>Gunneridae</taxon>
        <taxon>Pentapetalae</taxon>
        <taxon>rosids</taxon>
        <taxon>fabids</taxon>
        <taxon>Fabales</taxon>
        <taxon>Fabaceae</taxon>
        <taxon>Papilionoideae</taxon>
        <taxon>50 kb inversion clade</taxon>
        <taxon>NPAAA clade</taxon>
        <taxon>Hologalegina</taxon>
        <taxon>IRL clade</taxon>
        <taxon>Trifolieae</taxon>
        <taxon>Trifolium</taxon>
    </lineage>
</organism>
<proteinExistence type="predicted"/>
<protein>
    <submittedName>
        <fullName evidence="1">Uncharacterized protein</fullName>
    </submittedName>
</protein>
<sequence length="41" mass="4001">MGGDGTAYIQFAAALAGFAENQSGAVRGSESRVGNANGLQG</sequence>
<dbReference type="AlphaFoldDB" id="A0A392U1P8"/>
<accession>A0A392U1P8</accession>
<keyword evidence="2" id="KW-1185">Reference proteome</keyword>
<reference evidence="1 2" key="1">
    <citation type="journal article" date="2018" name="Front. Plant Sci.">
        <title>Red Clover (Trifolium pratense) and Zigzag Clover (T. medium) - A Picture of Genomic Similarities and Differences.</title>
        <authorList>
            <person name="Dluhosova J."/>
            <person name="Istvanek J."/>
            <person name="Nedelnik J."/>
            <person name="Repkova J."/>
        </authorList>
    </citation>
    <scope>NUCLEOTIDE SEQUENCE [LARGE SCALE GENOMIC DNA]</scope>
    <source>
        <strain evidence="2">cv. 10/8</strain>
        <tissue evidence="1">Leaf</tissue>
    </source>
</reference>
<evidence type="ECO:0000313" key="1">
    <source>
        <dbReference type="EMBL" id="MCI67363.1"/>
    </source>
</evidence>
<evidence type="ECO:0000313" key="2">
    <source>
        <dbReference type="Proteomes" id="UP000265520"/>
    </source>
</evidence>
<dbReference type="Proteomes" id="UP000265520">
    <property type="component" value="Unassembled WGS sequence"/>
</dbReference>
<name>A0A392U1P8_9FABA</name>